<accession>A0A672Z4Q5</accession>
<evidence type="ECO:0000256" key="3">
    <source>
        <dbReference type="ARBA" id="ARBA00022989"/>
    </source>
</evidence>
<reference evidence="8" key="1">
    <citation type="submission" date="2019-06" db="EMBL/GenBank/DDBJ databases">
        <authorList>
            <consortium name="Wellcome Sanger Institute Data Sharing"/>
        </authorList>
    </citation>
    <scope>NUCLEOTIDE SEQUENCE [LARGE SCALE GENOMIC DNA]</scope>
</reference>
<keyword evidence="4" id="KW-1015">Disulfide bond</keyword>
<dbReference type="SUPFAM" id="SSF48726">
    <property type="entry name" value="Immunoglobulin"/>
    <property type="match status" value="1"/>
</dbReference>
<dbReference type="InParanoid" id="A0A672Z4Q5"/>
<dbReference type="GeneID" id="115423692"/>
<evidence type="ECO:0000256" key="2">
    <source>
        <dbReference type="ARBA" id="ARBA00022692"/>
    </source>
</evidence>
<dbReference type="GO" id="GO:0019882">
    <property type="term" value="P:antigen processing and presentation"/>
    <property type="evidence" value="ECO:0007669"/>
    <property type="project" value="InterPro"/>
</dbReference>
<organism evidence="8 9">
    <name type="scientific">Sphaeramia orbicularis</name>
    <name type="common">orbiculate cardinalfish</name>
    <dbReference type="NCBI Taxonomy" id="375764"/>
    <lineage>
        <taxon>Eukaryota</taxon>
        <taxon>Metazoa</taxon>
        <taxon>Chordata</taxon>
        <taxon>Craniata</taxon>
        <taxon>Vertebrata</taxon>
        <taxon>Euteleostomi</taxon>
        <taxon>Actinopterygii</taxon>
        <taxon>Neopterygii</taxon>
        <taxon>Teleostei</taxon>
        <taxon>Neoteleostei</taxon>
        <taxon>Acanthomorphata</taxon>
        <taxon>Gobiaria</taxon>
        <taxon>Kurtiformes</taxon>
        <taxon>Apogonoidei</taxon>
        <taxon>Apogonidae</taxon>
        <taxon>Apogoninae</taxon>
        <taxon>Sphaeramia</taxon>
    </lineage>
</organism>
<dbReference type="PANTHER" id="PTHR19944:SF99">
    <property type="entry name" value="HLA CLASS II HISTOCOMPATIBILITY ANTIGEN, DRB1 BETA CHAIN"/>
    <property type="match status" value="1"/>
</dbReference>
<dbReference type="InterPro" id="IPR000353">
    <property type="entry name" value="MHC_II_b_N"/>
</dbReference>
<dbReference type="GO" id="GO:0042613">
    <property type="term" value="C:MHC class II protein complex"/>
    <property type="evidence" value="ECO:0007669"/>
    <property type="project" value="InterPro"/>
</dbReference>
<reference evidence="8" key="2">
    <citation type="submission" date="2025-08" db="UniProtKB">
        <authorList>
            <consortium name="Ensembl"/>
        </authorList>
    </citation>
    <scope>IDENTIFICATION</scope>
</reference>
<evidence type="ECO:0000256" key="5">
    <source>
        <dbReference type="ARBA" id="ARBA00023180"/>
    </source>
</evidence>
<dbReference type="Gene3D" id="2.60.40.10">
    <property type="entry name" value="Immunoglobulins"/>
    <property type="match status" value="1"/>
</dbReference>
<feature type="domain" description="Ig-like" evidence="7">
    <location>
        <begin position="128"/>
        <end position="202"/>
    </location>
</feature>
<dbReference type="Proteomes" id="UP000472271">
    <property type="component" value="Chromosome 8"/>
</dbReference>
<dbReference type="Gene3D" id="3.10.320.10">
    <property type="entry name" value="Class II Histocompatibility Antigen, M Beta Chain, Chain B, domain 1"/>
    <property type="match status" value="1"/>
</dbReference>
<dbReference type="Pfam" id="PF00969">
    <property type="entry name" value="MHC_II_beta"/>
    <property type="match status" value="1"/>
</dbReference>
<protein>
    <submittedName>
        <fullName evidence="8">Rano class II histocompatibility antigen, A beta chain-like</fullName>
    </submittedName>
</protein>
<dbReference type="InterPro" id="IPR007110">
    <property type="entry name" value="Ig-like_dom"/>
</dbReference>
<keyword evidence="3 6" id="KW-1133">Transmembrane helix</keyword>
<feature type="transmembrane region" description="Helical" evidence="6">
    <location>
        <begin position="224"/>
        <end position="244"/>
    </location>
</feature>
<gene>
    <name evidence="8" type="primary">LOC115423692</name>
</gene>
<proteinExistence type="predicted"/>
<evidence type="ECO:0000313" key="9">
    <source>
        <dbReference type="Proteomes" id="UP000472271"/>
    </source>
</evidence>
<keyword evidence="2 6" id="KW-0812">Transmembrane</keyword>
<dbReference type="InterPro" id="IPR011162">
    <property type="entry name" value="MHC_I/II-like_Ag-recog"/>
</dbReference>
<dbReference type="InterPro" id="IPR003597">
    <property type="entry name" value="Ig_C1-set"/>
</dbReference>
<dbReference type="RefSeq" id="XP_029996506.1">
    <property type="nucleotide sequence ID" value="XM_030140646.1"/>
</dbReference>
<dbReference type="InterPro" id="IPR013783">
    <property type="entry name" value="Ig-like_fold"/>
</dbReference>
<keyword evidence="6" id="KW-0472">Membrane</keyword>
<keyword evidence="5" id="KW-0325">Glycoprotein</keyword>
<dbReference type="InterPro" id="IPR014745">
    <property type="entry name" value="MHC_II_a/b_N"/>
</dbReference>
<dbReference type="AlphaFoldDB" id="A0A672Z4Q5"/>
<dbReference type="Pfam" id="PF07654">
    <property type="entry name" value="C1-set"/>
    <property type="match status" value="1"/>
</dbReference>
<dbReference type="Ensembl" id="ENSSORT00005012643.1">
    <property type="protein sequence ID" value="ENSSORP00005012246.1"/>
    <property type="gene ID" value="ENSSORG00005006478.1"/>
</dbReference>
<dbReference type="SMART" id="SM00921">
    <property type="entry name" value="MHC_II_beta"/>
    <property type="match status" value="1"/>
</dbReference>
<comment type="subcellular location">
    <subcellularLocation>
        <location evidence="1">Membrane</location>
        <topology evidence="1">Single-pass type I membrane protein</topology>
    </subcellularLocation>
</comment>
<evidence type="ECO:0000256" key="4">
    <source>
        <dbReference type="ARBA" id="ARBA00023157"/>
    </source>
</evidence>
<feature type="transmembrane region" description="Helical" evidence="6">
    <location>
        <begin position="21"/>
        <end position="40"/>
    </location>
</feature>
<dbReference type="PANTHER" id="PTHR19944">
    <property type="entry name" value="MHC CLASS II-RELATED"/>
    <property type="match status" value="1"/>
</dbReference>
<sequence length="272" mass="30977">MLRFCEPGFCCEEIFKKNMDILIFYLFMLFSPFALGDNYFQSQGCCTFDGPGWEHMEYTVTYFYNKKLVMLYNSTTGNYTGFTKTGIHVAHLCQNDPYEQIEKTFEKDLMCKHNLHAVKDLGHITIAPTVKVTRVMHPSVLLCSAYDFYPKQIRVMWLRNGQEVVSSTEAIPDGDWYYQIHSYLGYTPTPGETISCVVEHASLREPLILVWDSSLPKSQRIIDGVGTFFLVLGLVCMSVGFIYYKRKSAAPLTLCQGREMVPVEVVPVAGAL</sequence>
<evidence type="ECO:0000256" key="1">
    <source>
        <dbReference type="ARBA" id="ARBA00004479"/>
    </source>
</evidence>
<dbReference type="PROSITE" id="PS50835">
    <property type="entry name" value="IG_LIKE"/>
    <property type="match status" value="1"/>
</dbReference>
<dbReference type="GO" id="GO:0006955">
    <property type="term" value="P:immune response"/>
    <property type="evidence" value="ECO:0007669"/>
    <property type="project" value="InterPro"/>
</dbReference>
<evidence type="ECO:0000259" key="7">
    <source>
        <dbReference type="PROSITE" id="PS50835"/>
    </source>
</evidence>
<dbReference type="SUPFAM" id="SSF54452">
    <property type="entry name" value="MHC antigen-recognition domain"/>
    <property type="match status" value="1"/>
</dbReference>
<dbReference type="SMART" id="SM00407">
    <property type="entry name" value="IGc1"/>
    <property type="match status" value="1"/>
</dbReference>
<dbReference type="OrthoDB" id="9940220at2759"/>
<keyword evidence="9" id="KW-1185">Reference proteome</keyword>
<dbReference type="InterPro" id="IPR036179">
    <property type="entry name" value="Ig-like_dom_sf"/>
</dbReference>
<evidence type="ECO:0000256" key="6">
    <source>
        <dbReference type="SAM" id="Phobius"/>
    </source>
</evidence>
<name>A0A672Z4Q5_9TELE</name>
<evidence type="ECO:0000313" key="8">
    <source>
        <dbReference type="Ensembl" id="ENSSORP00005012246.1"/>
    </source>
</evidence>
<reference evidence="8" key="3">
    <citation type="submission" date="2025-09" db="UniProtKB">
        <authorList>
            <consortium name="Ensembl"/>
        </authorList>
    </citation>
    <scope>IDENTIFICATION</scope>
</reference>
<dbReference type="InterPro" id="IPR050160">
    <property type="entry name" value="MHC/Immunoglobulin"/>
</dbReference>